<evidence type="ECO:0000313" key="4">
    <source>
        <dbReference type="Proteomes" id="UP000193925"/>
    </source>
</evidence>
<dbReference type="AlphaFoldDB" id="A0A1B9BUN3"/>
<protein>
    <submittedName>
        <fullName evidence="1">Uncharacterized protein</fullName>
    </submittedName>
</protein>
<reference evidence="2 4" key="2">
    <citation type="submission" date="2017-03" db="EMBL/GenBank/DDBJ databases">
        <authorList>
            <person name="Regsiter A."/>
            <person name="William W."/>
        </authorList>
    </citation>
    <scope>NUCLEOTIDE SEQUENCE [LARGE SCALE GENOMIC DNA]</scope>
    <source>
        <strain evidence="2">PRJEB5721</strain>
    </source>
</reference>
<evidence type="ECO:0000313" key="2">
    <source>
        <dbReference type="EMBL" id="SMH65339.1"/>
    </source>
</evidence>
<reference evidence="1 3" key="1">
    <citation type="submission" date="2016-07" db="EMBL/GenBank/DDBJ databases">
        <title>Draft genome of a psychrotolerant acidophile Acidithiobacillus ferrivorans strain YL15.</title>
        <authorList>
            <person name="Peng T."/>
            <person name="Ma L."/>
            <person name="Nan M."/>
            <person name="An N."/>
            <person name="Wang M."/>
            <person name="Qiu G."/>
            <person name="Zeng W."/>
        </authorList>
    </citation>
    <scope>NUCLEOTIDE SEQUENCE [LARGE SCALE GENOMIC DNA]</scope>
    <source>
        <strain evidence="1 3">YL15</strain>
    </source>
</reference>
<dbReference type="Proteomes" id="UP000193925">
    <property type="component" value="Chromosome AFERRI"/>
</dbReference>
<evidence type="ECO:0000313" key="1">
    <source>
        <dbReference type="EMBL" id="OCB01416.1"/>
    </source>
</evidence>
<dbReference type="EMBL" id="LT841305">
    <property type="protein sequence ID" value="SMH65339.1"/>
    <property type="molecule type" value="Genomic_DNA"/>
</dbReference>
<name>A0A1B9BUN3_9PROT</name>
<gene>
    <name evidence="2" type="ORF">AFERRI_20121</name>
    <name evidence="1" type="ORF">BBC27_04130</name>
</gene>
<organism evidence="1 3">
    <name type="scientific">Acidithiobacillus ferrivorans</name>
    <dbReference type="NCBI Taxonomy" id="160808"/>
    <lineage>
        <taxon>Bacteria</taxon>
        <taxon>Pseudomonadati</taxon>
        <taxon>Pseudomonadota</taxon>
        <taxon>Acidithiobacillia</taxon>
        <taxon>Acidithiobacillales</taxon>
        <taxon>Acidithiobacillaceae</taxon>
        <taxon>Acidithiobacillus</taxon>
    </lineage>
</organism>
<accession>A0A1B9BUN3</accession>
<proteinExistence type="predicted"/>
<dbReference type="EMBL" id="MASQ01000143">
    <property type="protein sequence ID" value="OCB01416.1"/>
    <property type="molecule type" value="Genomic_DNA"/>
</dbReference>
<dbReference type="RefSeq" id="WP_035195028.1">
    <property type="nucleotide sequence ID" value="NZ_CCCS020000057.1"/>
</dbReference>
<evidence type="ECO:0000313" key="3">
    <source>
        <dbReference type="Proteomes" id="UP000093129"/>
    </source>
</evidence>
<keyword evidence="4" id="KW-1185">Reference proteome</keyword>
<sequence length="62" mass="6506">MHSPSLLTIIGALESGTWHPGYYLGGLVFLAWSEYTTPKSANANPAVAKTGKISTSALIGEE</sequence>
<dbReference type="Proteomes" id="UP000093129">
    <property type="component" value="Unassembled WGS sequence"/>
</dbReference>